<evidence type="ECO:0000256" key="1">
    <source>
        <dbReference type="SAM" id="MobiDB-lite"/>
    </source>
</evidence>
<comment type="caution">
    <text evidence="2">The sequence shown here is derived from an EMBL/GenBank/DDBJ whole genome shotgun (WGS) entry which is preliminary data.</text>
</comment>
<name>A0ABQ6XYL9_STRFR</name>
<gene>
    <name evidence="2" type="ORF">K701_05465</name>
</gene>
<evidence type="ECO:0000313" key="2">
    <source>
        <dbReference type="EMBL" id="KAF0650827.1"/>
    </source>
</evidence>
<organism evidence="2 3">
    <name type="scientific">Streptomyces fradiae ATCC 10745 = DSM 40063</name>
    <dbReference type="NCBI Taxonomy" id="1319510"/>
    <lineage>
        <taxon>Bacteria</taxon>
        <taxon>Bacillati</taxon>
        <taxon>Actinomycetota</taxon>
        <taxon>Actinomycetes</taxon>
        <taxon>Kitasatosporales</taxon>
        <taxon>Streptomycetaceae</taxon>
        <taxon>Streptomyces</taxon>
    </lineage>
</organism>
<dbReference type="EMBL" id="ASYR01000006">
    <property type="protein sequence ID" value="KAF0650827.1"/>
    <property type="molecule type" value="Genomic_DNA"/>
</dbReference>
<keyword evidence="3" id="KW-1185">Reference proteome</keyword>
<accession>A0ABQ6XYL9</accession>
<feature type="region of interest" description="Disordered" evidence="1">
    <location>
        <begin position="26"/>
        <end position="47"/>
    </location>
</feature>
<reference evidence="2 3" key="1">
    <citation type="submission" date="2013-05" db="EMBL/GenBank/DDBJ databases">
        <title>Genome Sequence of Streptomyces fradiae.</title>
        <authorList>
            <person name="Kirby R."/>
        </authorList>
    </citation>
    <scope>NUCLEOTIDE SEQUENCE [LARGE SCALE GENOMIC DNA]</scope>
    <source>
        <strain evidence="2 3">ATCC 10745</strain>
    </source>
</reference>
<feature type="compositionally biased region" description="Basic and acidic residues" evidence="1">
    <location>
        <begin position="28"/>
        <end position="47"/>
    </location>
</feature>
<evidence type="ECO:0000313" key="3">
    <source>
        <dbReference type="Proteomes" id="UP000731519"/>
    </source>
</evidence>
<proteinExistence type="predicted"/>
<dbReference type="Proteomes" id="UP000731519">
    <property type="component" value="Unassembled WGS sequence"/>
</dbReference>
<protein>
    <submittedName>
        <fullName evidence="2">Uncharacterized protein</fullName>
    </submittedName>
</protein>
<sequence length="47" mass="5108">MRAAGGGFGLLAVMTRTPVRVVRAVDFPPRRPNDPVTEPFRRGSPDS</sequence>